<protein>
    <submittedName>
        <fullName evidence="1">Zeta toxin family protein</fullName>
    </submittedName>
</protein>
<dbReference type="PANTHER" id="PTHR39206">
    <property type="entry name" value="SLL8004 PROTEIN"/>
    <property type="match status" value="1"/>
</dbReference>
<gene>
    <name evidence="1" type="ORF">OMP38_20590</name>
</gene>
<reference evidence="1 2" key="1">
    <citation type="submission" date="2022-10" db="EMBL/GenBank/DDBJ databases">
        <title>Comparative genomic analysis of Cohnella hashimotonis sp. nov., isolated from the International Space Station.</title>
        <authorList>
            <person name="Simpson A."/>
            <person name="Venkateswaran K."/>
        </authorList>
    </citation>
    <scope>NUCLEOTIDE SEQUENCE [LARGE SCALE GENOMIC DNA]</scope>
    <source>
        <strain evidence="1 2">DSM 18997</strain>
    </source>
</reference>
<sequence>MNKAPEFYVFAGCNGAGKSTLIENYGQAFDVVVNPDLIAKHLNPSNPRSADLSAGKEAIRRIREYLNGYRSFAMETTLTGQYVIKQMSTARAAGFKVYFYYIGLQNVQMHIDRVKTRVLEGGHYIAPSDIIRRYAVSLRNLKGALEQADVAVILDNSRDEYEVLMEIENGQMIYKASLLPSWLGGLDLWMEK</sequence>
<evidence type="ECO:0000313" key="1">
    <source>
        <dbReference type="EMBL" id="MDG0793000.1"/>
    </source>
</evidence>
<accession>A0A9X4KJB5</accession>
<dbReference type="PANTHER" id="PTHR39206:SF1">
    <property type="entry name" value="SLL8004 PROTEIN"/>
    <property type="match status" value="1"/>
</dbReference>
<dbReference type="SUPFAM" id="SSF52540">
    <property type="entry name" value="P-loop containing nucleoside triphosphate hydrolases"/>
    <property type="match status" value="1"/>
</dbReference>
<comment type="caution">
    <text evidence="1">The sequence shown here is derived from an EMBL/GenBank/DDBJ whole genome shotgun (WGS) entry which is preliminary data.</text>
</comment>
<proteinExistence type="predicted"/>
<name>A0A9X4KJB5_9BACL</name>
<keyword evidence="2" id="KW-1185">Reference proteome</keyword>
<evidence type="ECO:0000313" key="2">
    <source>
        <dbReference type="Proteomes" id="UP001153387"/>
    </source>
</evidence>
<dbReference type="RefSeq" id="WP_277566740.1">
    <property type="nucleotide sequence ID" value="NZ_JAPDHZ010000003.1"/>
</dbReference>
<organism evidence="1 2">
    <name type="scientific">Cohnella ginsengisoli</name>
    <dbReference type="NCBI Taxonomy" id="425004"/>
    <lineage>
        <taxon>Bacteria</taxon>
        <taxon>Bacillati</taxon>
        <taxon>Bacillota</taxon>
        <taxon>Bacilli</taxon>
        <taxon>Bacillales</taxon>
        <taxon>Paenibacillaceae</taxon>
        <taxon>Cohnella</taxon>
    </lineage>
</organism>
<dbReference type="InterPro" id="IPR027417">
    <property type="entry name" value="P-loop_NTPase"/>
</dbReference>
<dbReference type="EMBL" id="JAPDHZ010000003">
    <property type="protein sequence ID" value="MDG0793000.1"/>
    <property type="molecule type" value="Genomic_DNA"/>
</dbReference>
<dbReference type="Gene3D" id="3.40.50.300">
    <property type="entry name" value="P-loop containing nucleotide triphosphate hydrolases"/>
    <property type="match status" value="1"/>
</dbReference>
<dbReference type="AlphaFoldDB" id="A0A9X4KJB5"/>
<dbReference type="Proteomes" id="UP001153387">
    <property type="component" value="Unassembled WGS sequence"/>
</dbReference>